<dbReference type="EMBL" id="DQ499600">
    <property type="protein sequence ID" value="ABF57458.1"/>
    <property type="molecule type" value="Genomic_DNA"/>
</dbReference>
<name>A7IY76_9CAUD</name>
<dbReference type="Proteomes" id="UP000002414">
    <property type="component" value="Segment"/>
</dbReference>
<dbReference type="GeneID" id="5745461"/>
<evidence type="ECO:0000313" key="1">
    <source>
        <dbReference type="EMBL" id="ABF57458.1"/>
    </source>
</evidence>
<dbReference type="RefSeq" id="YP_001468907.1">
    <property type="nucleotide sequence ID" value="NC_009816.1"/>
</dbReference>
<dbReference type="KEGG" id="vg:5745461"/>
<sequence length="140" mass="15773">MDMSFIVDHHVSAGGILFQDEMPVEVKVFDALPGTEVTTGFDGEAGLHSFLWEPAVYLDGFRLTEWSTMDEAVARATTWREHYVRLNEIRQPSFERLGEMTTGSGPFKVQVSVWKVQISGLEGKIVKATTSHHEERIYAV</sequence>
<accession>A7IY76</accession>
<keyword evidence="2" id="KW-1185">Reference proteome</keyword>
<evidence type="ECO:0000313" key="2">
    <source>
        <dbReference type="Proteomes" id="UP000002414"/>
    </source>
</evidence>
<reference evidence="1 2" key="1">
    <citation type="journal article" date="2008" name="Virology">
        <title>Genome sequence of the lytic bacteriophage P1201 from Corynebacterium glutamicum NCHU 87078: Evolutionary relationships to phages from Corynebacterineae.</title>
        <authorList>
            <person name="Chen C.L."/>
            <person name="Pan T.Y."/>
            <person name="Kan S.C."/>
            <person name="Kuan Y.C."/>
            <person name="Hong L.Y."/>
            <person name="Chiu K.R."/>
            <person name="Sheu C.S."/>
            <person name="Yang J.S."/>
            <person name="Hsu W.H."/>
            <person name="Hu H.Y."/>
        </authorList>
    </citation>
    <scope>NUCLEOTIDE SEQUENCE</scope>
</reference>
<organism evidence="1 2">
    <name type="scientific">Corynebacterium phage P1201</name>
    <dbReference type="NCBI Taxonomy" id="384848"/>
    <lineage>
        <taxon>Viruses</taxon>
        <taxon>Duplodnaviria</taxon>
        <taxon>Heunggongvirae</taxon>
        <taxon>Uroviricota</taxon>
        <taxon>Caudoviricetes</taxon>
        <taxon>Zierdtviridae</taxon>
        <taxon>Toshachvirinae</taxon>
        <taxon>Chunghsingvirus</taxon>
        <taxon>Chunghsingvirus P1201</taxon>
        <taxon>Corynebacterium virus P1201</taxon>
    </lineage>
</organism>
<protein>
    <submittedName>
        <fullName evidence="1">Gp5</fullName>
    </submittedName>
</protein>
<proteinExistence type="predicted"/>